<organism evidence="1 2">
    <name type="scientific">Hypholoma sublateritium (strain FD-334 SS-4)</name>
    <dbReference type="NCBI Taxonomy" id="945553"/>
    <lineage>
        <taxon>Eukaryota</taxon>
        <taxon>Fungi</taxon>
        <taxon>Dikarya</taxon>
        <taxon>Basidiomycota</taxon>
        <taxon>Agaricomycotina</taxon>
        <taxon>Agaricomycetes</taxon>
        <taxon>Agaricomycetidae</taxon>
        <taxon>Agaricales</taxon>
        <taxon>Agaricineae</taxon>
        <taxon>Strophariaceae</taxon>
        <taxon>Hypholoma</taxon>
    </lineage>
</organism>
<dbReference type="OrthoDB" id="9978173at2759"/>
<accession>A0A0D2NFH6</accession>
<dbReference type="EMBL" id="KN817599">
    <property type="protein sequence ID" value="KJA17704.1"/>
    <property type="molecule type" value="Genomic_DNA"/>
</dbReference>
<dbReference type="PANTHER" id="PTHR31252:SF11">
    <property type="entry name" value="DUF4419 DOMAIN-CONTAINING PROTEIN"/>
    <property type="match status" value="1"/>
</dbReference>
<gene>
    <name evidence="1" type="ORF">HYPSUDRAFT_46029</name>
</gene>
<dbReference type="PANTHER" id="PTHR31252">
    <property type="entry name" value="DUF4419 DOMAIN-CONTAINING PROTEIN"/>
    <property type="match status" value="1"/>
</dbReference>
<protein>
    <submittedName>
        <fullName evidence="1">Uncharacterized protein</fullName>
    </submittedName>
</protein>
<evidence type="ECO:0000313" key="2">
    <source>
        <dbReference type="Proteomes" id="UP000054270"/>
    </source>
</evidence>
<sequence>MPIEFPVAPFHSTPVPEPTNPLRQPCDLLNEQNGRLSNPEDWDCSNDAPERMDIIQSSFKSNTFQALDIRSQRNGFVQTVTMAYNDHHHLVIRPDDVWIAILSQFSIHVNKNQRELKDKFVSHNGQKKLVVTMSSNRDTADFGELARQMSGKIQENVLDPDLRKWMTPNFTTTTEDDTVVCSVMMMASMKSYFEYEMSKCGIPRVTLEGERSDWVDLRSRIEKLETFGEEPRKWARLLRPIFDRFVSAFDGDHDVDFWNKVSVHYSLGSGTRFLSGWITAFCVWDSEGQWQGEPSTEPIVRFGSTHFHPRREIDNVLYPSIDTQNIPMGFCQVDVKVNDDYGSTECVMMSGHMATLVEGQHRDMVKPLPSWFIFVKPGEKKEHHPVVAVTVNAIITTTENPRHIRDNWFNPVRKCGNEIEKHRTSGRGWNPLYLRSDWIISDSGSKRRY</sequence>
<dbReference type="OMA" id="NDAPERM"/>
<dbReference type="InterPro" id="IPR025533">
    <property type="entry name" value="DUF4419"/>
</dbReference>
<dbReference type="Proteomes" id="UP000054270">
    <property type="component" value="Unassembled WGS sequence"/>
</dbReference>
<dbReference type="Pfam" id="PF14388">
    <property type="entry name" value="DUF4419"/>
    <property type="match status" value="1"/>
</dbReference>
<proteinExistence type="predicted"/>
<dbReference type="STRING" id="945553.A0A0D2NFH6"/>
<reference evidence="2" key="1">
    <citation type="submission" date="2014-04" db="EMBL/GenBank/DDBJ databases">
        <title>Evolutionary Origins and Diversification of the Mycorrhizal Mutualists.</title>
        <authorList>
            <consortium name="DOE Joint Genome Institute"/>
            <consortium name="Mycorrhizal Genomics Consortium"/>
            <person name="Kohler A."/>
            <person name="Kuo A."/>
            <person name="Nagy L.G."/>
            <person name="Floudas D."/>
            <person name="Copeland A."/>
            <person name="Barry K.W."/>
            <person name="Cichocki N."/>
            <person name="Veneault-Fourrey C."/>
            <person name="LaButti K."/>
            <person name="Lindquist E.A."/>
            <person name="Lipzen A."/>
            <person name="Lundell T."/>
            <person name="Morin E."/>
            <person name="Murat C."/>
            <person name="Riley R."/>
            <person name="Ohm R."/>
            <person name="Sun H."/>
            <person name="Tunlid A."/>
            <person name="Henrissat B."/>
            <person name="Grigoriev I.V."/>
            <person name="Hibbett D.S."/>
            <person name="Martin F."/>
        </authorList>
    </citation>
    <scope>NUCLEOTIDE SEQUENCE [LARGE SCALE GENOMIC DNA]</scope>
    <source>
        <strain evidence="2">FD-334 SS-4</strain>
    </source>
</reference>
<keyword evidence="2" id="KW-1185">Reference proteome</keyword>
<evidence type="ECO:0000313" key="1">
    <source>
        <dbReference type="EMBL" id="KJA17704.1"/>
    </source>
</evidence>
<dbReference type="AlphaFoldDB" id="A0A0D2NFH6"/>
<name>A0A0D2NFH6_HYPSF</name>